<organism evidence="2 3">
    <name type="scientific">Tanacetum coccineum</name>
    <dbReference type="NCBI Taxonomy" id="301880"/>
    <lineage>
        <taxon>Eukaryota</taxon>
        <taxon>Viridiplantae</taxon>
        <taxon>Streptophyta</taxon>
        <taxon>Embryophyta</taxon>
        <taxon>Tracheophyta</taxon>
        <taxon>Spermatophyta</taxon>
        <taxon>Magnoliopsida</taxon>
        <taxon>eudicotyledons</taxon>
        <taxon>Gunneridae</taxon>
        <taxon>Pentapetalae</taxon>
        <taxon>asterids</taxon>
        <taxon>campanulids</taxon>
        <taxon>Asterales</taxon>
        <taxon>Asteraceae</taxon>
        <taxon>Asteroideae</taxon>
        <taxon>Anthemideae</taxon>
        <taxon>Anthemidinae</taxon>
        <taxon>Tanacetum</taxon>
    </lineage>
</organism>
<reference evidence="2" key="2">
    <citation type="submission" date="2022-01" db="EMBL/GenBank/DDBJ databases">
        <authorList>
            <person name="Yamashiro T."/>
            <person name="Shiraishi A."/>
            <person name="Satake H."/>
            <person name="Nakayama K."/>
        </authorList>
    </citation>
    <scope>NUCLEOTIDE SEQUENCE</scope>
</reference>
<feature type="region of interest" description="Disordered" evidence="1">
    <location>
        <begin position="1"/>
        <end position="148"/>
    </location>
</feature>
<comment type="caution">
    <text evidence="2">The sequence shown here is derived from an EMBL/GenBank/DDBJ whole genome shotgun (WGS) entry which is preliminary data.</text>
</comment>
<reference evidence="2" key="1">
    <citation type="journal article" date="2022" name="Int. J. Mol. Sci.">
        <title>Draft Genome of Tanacetum Coccineum: Genomic Comparison of Closely Related Tanacetum-Family Plants.</title>
        <authorList>
            <person name="Yamashiro T."/>
            <person name="Shiraishi A."/>
            <person name="Nakayama K."/>
            <person name="Satake H."/>
        </authorList>
    </citation>
    <scope>NUCLEOTIDE SEQUENCE</scope>
</reference>
<dbReference type="Proteomes" id="UP001151760">
    <property type="component" value="Unassembled WGS sequence"/>
</dbReference>
<name>A0ABQ5B1K3_9ASTR</name>
<keyword evidence="3" id="KW-1185">Reference proteome</keyword>
<evidence type="ECO:0000313" key="3">
    <source>
        <dbReference type="Proteomes" id="UP001151760"/>
    </source>
</evidence>
<protein>
    <submittedName>
        <fullName evidence="2">Uncharacterized protein</fullName>
    </submittedName>
</protein>
<proteinExistence type="predicted"/>
<feature type="compositionally biased region" description="Basic and acidic residues" evidence="1">
    <location>
        <begin position="1"/>
        <end position="22"/>
    </location>
</feature>
<sequence>MLDEAIERGDANPDKVIRKRDCGDDEDEEPSVGPNQGKNTKRSRTKESESSKKSSTSKETSKGNSPSKASKTNKSVNAEETVVKPTKEVTMDDKENLINDDVVNDAYPPQDDALLNTDNTPKHNWFKQPPRPLTPDPEWNKFKAVDDT</sequence>
<feature type="compositionally biased region" description="Basic and acidic residues" evidence="1">
    <location>
        <begin position="138"/>
        <end position="148"/>
    </location>
</feature>
<feature type="compositionally biased region" description="Polar residues" evidence="1">
    <location>
        <begin position="63"/>
        <end position="78"/>
    </location>
</feature>
<evidence type="ECO:0000313" key="2">
    <source>
        <dbReference type="EMBL" id="GJT08790.1"/>
    </source>
</evidence>
<dbReference type="EMBL" id="BQNB010012858">
    <property type="protein sequence ID" value="GJT08790.1"/>
    <property type="molecule type" value="Genomic_DNA"/>
</dbReference>
<feature type="compositionally biased region" description="Basic and acidic residues" evidence="1">
    <location>
        <begin position="81"/>
        <end position="97"/>
    </location>
</feature>
<gene>
    <name evidence="2" type="ORF">Tco_0843252</name>
</gene>
<accession>A0ABQ5B1K3</accession>
<evidence type="ECO:0000256" key="1">
    <source>
        <dbReference type="SAM" id="MobiDB-lite"/>
    </source>
</evidence>